<protein>
    <recommendedName>
        <fullName evidence="3">RBP protein</fullName>
    </recommendedName>
</protein>
<dbReference type="Proteomes" id="UP000308092">
    <property type="component" value="Unassembled WGS sequence"/>
</dbReference>
<evidence type="ECO:0008006" key="3">
    <source>
        <dbReference type="Google" id="ProtNLM"/>
    </source>
</evidence>
<feature type="non-terminal residue" evidence="1">
    <location>
        <position position="1"/>
    </location>
</feature>
<accession>A0A4S3J5H2</accession>
<dbReference type="VEuPathDB" id="FungiDB:EYZ11_010391"/>
<name>A0A4S3J5H2_9EURO</name>
<reference evidence="1 2" key="1">
    <citation type="submission" date="2019-03" db="EMBL/GenBank/DDBJ databases">
        <title>The genome sequence of a newly discovered highly antifungal drug resistant Aspergillus species, Aspergillus tanneri NIH 1004.</title>
        <authorList>
            <person name="Mounaud S."/>
            <person name="Singh I."/>
            <person name="Joardar V."/>
            <person name="Pakala S."/>
            <person name="Pakala S."/>
            <person name="Venepally P."/>
            <person name="Hoover J."/>
            <person name="Nierman W."/>
            <person name="Chung J."/>
            <person name="Losada L."/>
        </authorList>
    </citation>
    <scope>NUCLEOTIDE SEQUENCE [LARGE SCALE GENOMIC DNA]</scope>
    <source>
        <strain evidence="1 2">NIH1004</strain>
    </source>
</reference>
<keyword evidence="2" id="KW-1185">Reference proteome</keyword>
<sequence>IMAELLHSSTIPTIPTIPAKIPALSEPTNVEGRYRWMLTPTERSRVALMLHCLVSEITLDSIVMRQDREACNGCGKYVGLDDFVYNAKRLGVHSPAFMIDVLRECGESNGNMRKTGQSHILECSECGSMYKKRYAYV</sequence>
<organism evidence="1 2">
    <name type="scientific">Aspergillus tanneri</name>
    <dbReference type="NCBI Taxonomy" id="1220188"/>
    <lineage>
        <taxon>Eukaryota</taxon>
        <taxon>Fungi</taxon>
        <taxon>Dikarya</taxon>
        <taxon>Ascomycota</taxon>
        <taxon>Pezizomycotina</taxon>
        <taxon>Eurotiomycetes</taxon>
        <taxon>Eurotiomycetidae</taxon>
        <taxon>Eurotiales</taxon>
        <taxon>Aspergillaceae</taxon>
        <taxon>Aspergillus</taxon>
        <taxon>Aspergillus subgen. Circumdati</taxon>
    </lineage>
</organism>
<proteinExistence type="predicted"/>
<dbReference type="EMBL" id="SOSA01000554">
    <property type="protein sequence ID" value="THC90149.1"/>
    <property type="molecule type" value="Genomic_DNA"/>
</dbReference>
<gene>
    <name evidence="1" type="ORF">EYZ11_010391</name>
</gene>
<comment type="caution">
    <text evidence="1">The sequence shown here is derived from an EMBL/GenBank/DDBJ whole genome shotgun (WGS) entry which is preliminary data.</text>
</comment>
<feature type="non-terminal residue" evidence="1">
    <location>
        <position position="137"/>
    </location>
</feature>
<evidence type="ECO:0000313" key="2">
    <source>
        <dbReference type="Proteomes" id="UP000308092"/>
    </source>
</evidence>
<dbReference type="AlphaFoldDB" id="A0A4S3J5H2"/>
<evidence type="ECO:0000313" key="1">
    <source>
        <dbReference type="EMBL" id="THC90149.1"/>
    </source>
</evidence>